<dbReference type="Proteomes" id="UP000410492">
    <property type="component" value="Unassembled WGS sequence"/>
</dbReference>
<accession>A0A653DQ58</accession>
<dbReference type="EMBL" id="CAACVG010013777">
    <property type="protein sequence ID" value="VEN62346.1"/>
    <property type="molecule type" value="Genomic_DNA"/>
</dbReference>
<gene>
    <name evidence="1" type="ORF">CALMAC_LOCUS19477</name>
</gene>
<evidence type="ECO:0000313" key="1">
    <source>
        <dbReference type="EMBL" id="VEN62346.1"/>
    </source>
</evidence>
<evidence type="ECO:0000313" key="2">
    <source>
        <dbReference type="Proteomes" id="UP000410492"/>
    </source>
</evidence>
<dbReference type="AlphaFoldDB" id="A0A653DQ58"/>
<name>A0A653DQ58_CALMS</name>
<reference evidence="1 2" key="1">
    <citation type="submission" date="2019-01" db="EMBL/GenBank/DDBJ databases">
        <authorList>
            <person name="Sayadi A."/>
        </authorList>
    </citation>
    <scope>NUCLEOTIDE SEQUENCE [LARGE SCALE GENOMIC DNA]</scope>
</reference>
<sequence>MSTSHIHYRYRSRYSSLFHFSNYNYCCLYRNYSIYSVD</sequence>
<keyword evidence="2" id="KW-1185">Reference proteome</keyword>
<organism evidence="1 2">
    <name type="scientific">Callosobruchus maculatus</name>
    <name type="common">Southern cowpea weevil</name>
    <name type="synonym">Pulse bruchid</name>
    <dbReference type="NCBI Taxonomy" id="64391"/>
    <lineage>
        <taxon>Eukaryota</taxon>
        <taxon>Metazoa</taxon>
        <taxon>Ecdysozoa</taxon>
        <taxon>Arthropoda</taxon>
        <taxon>Hexapoda</taxon>
        <taxon>Insecta</taxon>
        <taxon>Pterygota</taxon>
        <taxon>Neoptera</taxon>
        <taxon>Endopterygota</taxon>
        <taxon>Coleoptera</taxon>
        <taxon>Polyphaga</taxon>
        <taxon>Cucujiformia</taxon>
        <taxon>Chrysomeloidea</taxon>
        <taxon>Chrysomelidae</taxon>
        <taxon>Bruchinae</taxon>
        <taxon>Bruchini</taxon>
        <taxon>Callosobruchus</taxon>
    </lineage>
</organism>
<proteinExistence type="predicted"/>
<protein>
    <submittedName>
        <fullName evidence="1">Uncharacterized protein</fullName>
    </submittedName>
</protein>